<evidence type="ECO:0000313" key="1">
    <source>
        <dbReference type="EMBL" id="KAB8198731.1"/>
    </source>
</evidence>
<dbReference type="PANTHER" id="PTHR30471:SF3">
    <property type="entry name" value="UPF0758 PROTEIN YEES-RELATED"/>
    <property type="match status" value="1"/>
</dbReference>
<comment type="caution">
    <text evidence="1">The sequence shown here is derived from an EMBL/GenBank/DDBJ whole genome shotgun (WGS) entry which is preliminary data.</text>
</comment>
<dbReference type="PANTHER" id="PTHR30471">
    <property type="entry name" value="DNA REPAIR PROTEIN RADC"/>
    <property type="match status" value="1"/>
</dbReference>
<evidence type="ECO:0000313" key="2">
    <source>
        <dbReference type="Proteomes" id="UP000320431"/>
    </source>
</evidence>
<proteinExistence type="predicted"/>
<dbReference type="Proteomes" id="UP000320431">
    <property type="component" value="Unassembled WGS sequence"/>
</dbReference>
<gene>
    <name evidence="1" type="ORF">FKV24_000765</name>
</gene>
<sequence length="228" mass="24589">MRTSGARSGYGHFAGSVQAARRAPAPHAVPLKGAVATPAQLLFRPQAQALGCGPAWWPRRRSCARQSGAPEETAMRVPKPLTTEQSRLIEQAEALMRSRIRSDGAQISDPSTAGSMFRYRLASHGREVLSIAFLNTRHKVIAVEDLFAGTLDASEVHTREIAKRALELNAAAIIMAQNHPSGSLEPSAADRACTTRCKQALALVEVRLLDHFVVSAEGYTSLAARGWI</sequence>
<organism evidence="1 2">
    <name type="scientific">Marilutibacter maris</name>
    <dbReference type="NCBI Taxonomy" id="1605891"/>
    <lineage>
        <taxon>Bacteria</taxon>
        <taxon>Pseudomonadati</taxon>
        <taxon>Pseudomonadota</taxon>
        <taxon>Gammaproteobacteria</taxon>
        <taxon>Lysobacterales</taxon>
        <taxon>Lysobacteraceae</taxon>
        <taxon>Marilutibacter</taxon>
    </lineage>
</organism>
<dbReference type="PROSITE" id="PS50249">
    <property type="entry name" value="MPN"/>
    <property type="match status" value="1"/>
</dbReference>
<accession>A0A508BCH7</accession>
<dbReference type="Gene3D" id="3.40.140.10">
    <property type="entry name" value="Cytidine Deaminase, domain 2"/>
    <property type="match status" value="1"/>
</dbReference>
<dbReference type="InterPro" id="IPR025657">
    <property type="entry name" value="RadC_JAB"/>
</dbReference>
<dbReference type="InterPro" id="IPR001405">
    <property type="entry name" value="UPF0758"/>
</dbReference>
<name>A0A508BCH7_9GAMM</name>
<dbReference type="EMBL" id="VICD02000006">
    <property type="protein sequence ID" value="KAB8198731.1"/>
    <property type="molecule type" value="Genomic_DNA"/>
</dbReference>
<dbReference type="InterPro" id="IPR037518">
    <property type="entry name" value="MPN"/>
</dbReference>
<dbReference type="Pfam" id="PF04002">
    <property type="entry name" value="RadC"/>
    <property type="match status" value="1"/>
</dbReference>
<reference evidence="1 2" key="1">
    <citation type="submission" date="2019-10" db="EMBL/GenBank/DDBJ databases">
        <title>Lysobacter alkalisoli sp. nov., isolated from saline-alkaline soil.</title>
        <authorList>
            <person name="Sun J.-Q."/>
        </authorList>
    </citation>
    <scope>NUCLEOTIDE SEQUENCE [LARGE SCALE GENOMIC DNA]</scope>
    <source>
        <strain evidence="1 2">KCTC 42381</strain>
    </source>
</reference>
<dbReference type="AlphaFoldDB" id="A0A508BCH7"/>
<dbReference type="CDD" id="cd08071">
    <property type="entry name" value="MPN_DUF2466"/>
    <property type="match status" value="1"/>
</dbReference>
<protein>
    <submittedName>
        <fullName evidence="1">Uncharacterized protein</fullName>
    </submittedName>
</protein>